<dbReference type="InterPro" id="IPR025724">
    <property type="entry name" value="GAG-pre-integrase_dom"/>
</dbReference>
<evidence type="ECO:0000313" key="4">
    <source>
        <dbReference type="EMBL" id="KYP42321.1"/>
    </source>
</evidence>
<dbReference type="Pfam" id="PF07727">
    <property type="entry name" value="RVT_2"/>
    <property type="match status" value="1"/>
</dbReference>
<dbReference type="InterPro" id="IPR012337">
    <property type="entry name" value="RNaseH-like_sf"/>
</dbReference>
<dbReference type="GO" id="GO:0004190">
    <property type="term" value="F:aspartic-type endopeptidase activity"/>
    <property type="evidence" value="ECO:0007669"/>
    <property type="project" value="UniProtKB-KW"/>
</dbReference>
<dbReference type="PROSITE" id="PS50994">
    <property type="entry name" value="INTEGRASE"/>
    <property type="match status" value="1"/>
</dbReference>
<keyword evidence="1" id="KW-0064">Aspartyl protease</keyword>
<dbReference type="InterPro" id="IPR057670">
    <property type="entry name" value="SH3_retrovirus"/>
</dbReference>
<dbReference type="Pfam" id="PF00665">
    <property type="entry name" value="rve"/>
    <property type="match status" value="1"/>
</dbReference>
<dbReference type="PANTHER" id="PTHR11439">
    <property type="entry name" value="GAG-POL-RELATED RETROTRANSPOSON"/>
    <property type="match status" value="1"/>
</dbReference>
<dbReference type="Gene3D" id="3.30.420.10">
    <property type="entry name" value="Ribonuclease H-like superfamily/Ribonuclease H"/>
    <property type="match status" value="1"/>
</dbReference>
<feature type="region of interest" description="Disordered" evidence="2">
    <location>
        <begin position="866"/>
        <end position="888"/>
    </location>
</feature>
<dbReference type="SUPFAM" id="SSF56672">
    <property type="entry name" value="DNA/RNA polymerases"/>
    <property type="match status" value="1"/>
</dbReference>
<protein>
    <submittedName>
        <fullName evidence="4">Copia protein</fullName>
    </submittedName>
</protein>
<evidence type="ECO:0000259" key="3">
    <source>
        <dbReference type="PROSITE" id="PS50994"/>
    </source>
</evidence>
<dbReference type="GO" id="GO:0015074">
    <property type="term" value="P:DNA integration"/>
    <property type="evidence" value="ECO:0007669"/>
    <property type="project" value="InterPro"/>
</dbReference>
<dbReference type="Pfam" id="PF22936">
    <property type="entry name" value="Pol_BBD"/>
    <property type="match status" value="1"/>
</dbReference>
<dbReference type="CDD" id="cd09272">
    <property type="entry name" value="RNase_HI_RT_Ty1"/>
    <property type="match status" value="1"/>
</dbReference>
<feature type="domain" description="Integrase catalytic" evidence="3">
    <location>
        <begin position="557"/>
        <end position="721"/>
    </location>
</feature>
<feature type="compositionally biased region" description="Gly residues" evidence="2">
    <location>
        <begin position="220"/>
        <end position="236"/>
    </location>
</feature>
<keyword evidence="1" id="KW-0645">Protease</keyword>
<keyword evidence="5" id="KW-1185">Reference proteome</keyword>
<dbReference type="EMBL" id="KQ483722">
    <property type="protein sequence ID" value="KYP42321.1"/>
    <property type="molecule type" value="Genomic_DNA"/>
</dbReference>
<evidence type="ECO:0000313" key="5">
    <source>
        <dbReference type="Proteomes" id="UP000075243"/>
    </source>
</evidence>
<dbReference type="Gramene" id="C.cajan_34185.t">
    <property type="protein sequence ID" value="C.cajan_34185.t.cds1"/>
    <property type="gene ID" value="C.cajan_34185"/>
</dbReference>
<dbReference type="GO" id="GO:0003676">
    <property type="term" value="F:nucleic acid binding"/>
    <property type="evidence" value="ECO:0007669"/>
    <property type="project" value="InterPro"/>
</dbReference>
<dbReference type="Proteomes" id="UP000075243">
    <property type="component" value="Unassembled WGS sequence"/>
</dbReference>
<sequence>MLTALESKNKEQFIDGSLPSPPTSDPLRSTWRRCNKTVMSWLIRSMTPSIAQSVLYMDTAAEIWKDLCERFSHGDKFRISDLQASVHECKQGDSTVSQYYTHLKTLWKQLEQYRSVLICSCDNPCSCGILLKIKKEREDDCVIKFLRGLNEEYSQVRSNILMMDPMPSITKTFSLIQQHEREIGGTSLLSPSTDSTSFAALTDASMKPSSFERGGSSNNRGGGSSNNRGGGRFGRGNGRGNRFCAKCKKTNHTIDSCFEIYGYPAGYRNRDKSNSTSKAFANLTTVDSDTASRSATPEESSNQTQFTLSKEQYHAFLALIQQNKDVPHSVNHVQQNPKNSSPGTPFSSSLWVLDSGATDHICPSQHLFDSLNPIKPISISLPNHTTVLAKLSGTVRLGDLVLPNTFYVPHFAMHLISIPRLTSSDCLILFCDTNCHIVQKSTSKTIGVAKKKQGLFYLLNSVEHDLTASTLLDIHPFFNQCFSTINNTVHDTLYKNAINNNTLNDSMLWHSKLGHVPNKVMQQICSQNSAIPFHKFEVCDVCHYSKQKNLSFSNSHTTSSRFFELIHVDIWGPLNVSSFQGYKYFLTVVDDYSRFTWTHLLKTKSEVKAILPSFITLIEKQFDVHLKRLRSDNGKEFYLHDFFQNKGILHETSCVERPQQNGIVERKHQHILNVCRALLFQAKLPKQFWSFAVKQATHIINRLPTPLLSQKSPFEMIYNCKPDLTELKVFGCLAFATTLSSKRTKLDRRASKCIFLGYKNGTKGFLLFNLHNKSFLISRDVLFYEKIFPYSAHVPSMSASDSLLLDVVKDNDTTIYSDPFPTTTFSHGSPSIPLDTPLPSSETTISTDRPPFSPINTCPIPTATLSTPELPSSNTTNDASQVVMPQTRVSTRIRKPPRYLQEYYCENLASSSAASNCLYPLSSFVTYNNCSPSHTSFCLSISAQHEPTSFKEANSEECWRRAMEAELQALEKNQTWSLVRLPEGKRPVGCKWVYRVKYKVDGSVERYKARLVAKGFTQTEGVDYFETFSPVVKLSTVRFLLSLAAAHNWFLHQLDVDNAFLHGDLFEEVYMKPPPGFKLSHPRLVCKLHKSLYGLKQASRQWNQKLTEALISLNFIQSSTDHSLFIKKSHSSITALLVYVDDVVLTGNDMAEISAVKAYLHAQFHIKDLGPLKFFLGLEIARSQSGLILNQRKYCLELLSEHGLTDCKPVSTPIDASVKLYASEGLPLDDPTIFRRLIGRLLYLTNTRPDISFAVQQLSQFVDSPRATHFQAALRILRYLKSSPALGLFYPSQTEHRIQAFSDSDWASCPNTRRSVTGFCIFYGSALISWKSKKQSTVSRSSSEAEYRALASVTCELQWLLFLCHDLSINIPTPFSIFCDSQSAIYIAKNPTFHERTKHIEVDCHLTRLKIQQGLIHLFHVPSKSQLADVFTKALYPRNFTEAVSKLCLIDIYNPT</sequence>
<organism evidence="4 5">
    <name type="scientific">Cajanus cajan</name>
    <name type="common">Pigeon pea</name>
    <name type="synonym">Cajanus indicus</name>
    <dbReference type="NCBI Taxonomy" id="3821"/>
    <lineage>
        <taxon>Eukaryota</taxon>
        <taxon>Viridiplantae</taxon>
        <taxon>Streptophyta</taxon>
        <taxon>Embryophyta</taxon>
        <taxon>Tracheophyta</taxon>
        <taxon>Spermatophyta</taxon>
        <taxon>Magnoliopsida</taxon>
        <taxon>eudicotyledons</taxon>
        <taxon>Gunneridae</taxon>
        <taxon>Pentapetalae</taxon>
        <taxon>rosids</taxon>
        <taxon>fabids</taxon>
        <taxon>Fabales</taxon>
        <taxon>Fabaceae</taxon>
        <taxon>Papilionoideae</taxon>
        <taxon>50 kb inversion clade</taxon>
        <taxon>NPAAA clade</taxon>
        <taxon>indigoferoid/millettioid clade</taxon>
        <taxon>Phaseoleae</taxon>
        <taxon>Cajanus</taxon>
    </lineage>
</organism>
<evidence type="ECO:0000256" key="2">
    <source>
        <dbReference type="SAM" id="MobiDB-lite"/>
    </source>
</evidence>
<name>A0A151RIL1_CAJCA</name>
<feature type="region of interest" description="Disordered" evidence="2">
    <location>
        <begin position="204"/>
        <end position="236"/>
    </location>
</feature>
<accession>A0A151RIL1</accession>
<keyword evidence="1" id="KW-0378">Hydrolase</keyword>
<evidence type="ECO:0000256" key="1">
    <source>
        <dbReference type="ARBA" id="ARBA00022750"/>
    </source>
</evidence>
<proteinExistence type="predicted"/>
<gene>
    <name evidence="4" type="ORF">KK1_036268</name>
</gene>
<dbReference type="InterPro" id="IPR036397">
    <property type="entry name" value="RNaseH_sf"/>
</dbReference>
<dbReference type="Pfam" id="PF13976">
    <property type="entry name" value="gag_pre-integrs"/>
    <property type="match status" value="1"/>
</dbReference>
<dbReference type="SUPFAM" id="SSF53098">
    <property type="entry name" value="Ribonuclease H-like"/>
    <property type="match status" value="1"/>
</dbReference>
<dbReference type="PANTHER" id="PTHR11439:SF470">
    <property type="entry name" value="CYSTEINE-RICH RLK (RECEPTOR-LIKE PROTEIN KINASE) 8"/>
    <property type="match status" value="1"/>
</dbReference>
<dbReference type="InterPro" id="IPR054722">
    <property type="entry name" value="PolX-like_BBD"/>
</dbReference>
<dbReference type="InterPro" id="IPR001584">
    <property type="entry name" value="Integrase_cat-core"/>
</dbReference>
<feature type="region of interest" description="Disordered" evidence="2">
    <location>
        <begin position="286"/>
        <end position="305"/>
    </location>
</feature>
<dbReference type="Pfam" id="PF25597">
    <property type="entry name" value="SH3_retrovirus"/>
    <property type="match status" value="1"/>
</dbReference>
<feature type="compositionally biased region" description="Low complexity" evidence="2">
    <location>
        <begin position="209"/>
        <end position="219"/>
    </location>
</feature>
<dbReference type="InterPro" id="IPR013103">
    <property type="entry name" value="RVT_2"/>
</dbReference>
<dbReference type="InterPro" id="IPR043502">
    <property type="entry name" value="DNA/RNA_pol_sf"/>
</dbReference>
<dbReference type="OMA" id="KEPTHEH"/>
<reference evidence="4" key="1">
    <citation type="journal article" date="2012" name="Nat. Biotechnol.">
        <title>Draft genome sequence of pigeonpea (Cajanus cajan), an orphan legume crop of resource-poor farmers.</title>
        <authorList>
            <person name="Varshney R.K."/>
            <person name="Chen W."/>
            <person name="Li Y."/>
            <person name="Bharti A.K."/>
            <person name="Saxena R.K."/>
            <person name="Schlueter J.A."/>
            <person name="Donoghue M.T."/>
            <person name="Azam S."/>
            <person name="Fan G."/>
            <person name="Whaley A.M."/>
            <person name="Farmer A.D."/>
            <person name="Sheridan J."/>
            <person name="Iwata A."/>
            <person name="Tuteja R."/>
            <person name="Penmetsa R.V."/>
            <person name="Wu W."/>
            <person name="Upadhyaya H.D."/>
            <person name="Yang S.P."/>
            <person name="Shah T."/>
            <person name="Saxena K.B."/>
            <person name="Michael T."/>
            <person name="McCombie W.R."/>
            <person name="Yang B."/>
            <person name="Zhang G."/>
            <person name="Yang H."/>
            <person name="Wang J."/>
            <person name="Spillane C."/>
            <person name="Cook D.R."/>
            <person name="May G.D."/>
            <person name="Xu X."/>
            <person name="Jackson S.A."/>
        </authorList>
    </citation>
    <scope>NUCLEOTIDE SEQUENCE [LARGE SCALE GENOMIC DNA]</scope>
</reference>